<dbReference type="RefSeq" id="WP_206575549.1">
    <property type="nucleotide sequence ID" value="NZ_JAFKCV010000018.1"/>
</dbReference>
<evidence type="ECO:0000313" key="3">
    <source>
        <dbReference type="Proteomes" id="UP000664654"/>
    </source>
</evidence>
<dbReference type="Proteomes" id="UP000664654">
    <property type="component" value="Unassembled WGS sequence"/>
</dbReference>
<dbReference type="Pfam" id="PF10000">
    <property type="entry name" value="ACT_3"/>
    <property type="match status" value="1"/>
</dbReference>
<feature type="domain" description="DUF2241" evidence="1">
    <location>
        <begin position="2"/>
        <end position="71"/>
    </location>
</feature>
<dbReference type="Gene3D" id="3.30.2130.10">
    <property type="entry name" value="VC0802-like"/>
    <property type="match status" value="1"/>
</dbReference>
<protein>
    <submittedName>
        <fullName evidence="2">ACT domain-containing protein</fullName>
    </submittedName>
</protein>
<dbReference type="AlphaFoldDB" id="A0A939DRF3"/>
<evidence type="ECO:0000259" key="1">
    <source>
        <dbReference type="Pfam" id="PF10000"/>
    </source>
</evidence>
<sequence length="133" mass="15002">MSGEINLDHLIQSMQPVLHEELFVFVTRPATQALPGNLIPRMQFLEQEGMTLIVEQYQADLQGWDYQFPCRMITLNVHSSLEAIGFLAKITVALAKRQMGVNPVSAFYHDHLFVPADKADEAMQCLIQLSVTT</sequence>
<name>A0A939DRF3_9ALTE</name>
<organism evidence="2 3">
    <name type="scientific">Bowmanella dokdonensis</name>
    <dbReference type="NCBI Taxonomy" id="751969"/>
    <lineage>
        <taxon>Bacteria</taxon>
        <taxon>Pseudomonadati</taxon>
        <taxon>Pseudomonadota</taxon>
        <taxon>Gammaproteobacteria</taxon>
        <taxon>Alteromonadales</taxon>
        <taxon>Alteromonadaceae</taxon>
        <taxon>Bowmanella</taxon>
    </lineage>
</organism>
<evidence type="ECO:0000313" key="2">
    <source>
        <dbReference type="EMBL" id="MBN7827437.1"/>
    </source>
</evidence>
<comment type="caution">
    <text evidence="2">The sequence shown here is derived from an EMBL/GenBank/DDBJ whole genome shotgun (WGS) entry which is preliminary data.</text>
</comment>
<dbReference type="PANTHER" id="PTHR39199:SF1">
    <property type="entry name" value="BLR5128 PROTEIN"/>
    <property type="match status" value="1"/>
</dbReference>
<reference evidence="2" key="1">
    <citation type="submission" date="2021-03" db="EMBL/GenBank/DDBJ databases">
        <title>novel species isolated from a fishpond in China.</title>
        <authorList>
            <person name="Lu H."/>
            <person name="Cai Z."/>
        </authorList>
    </citation>
    <scope>NUCLEOTIDE SEQUENCE</scope>
    <source>
        <strain evidence="2">JCM 30855</strain>
    </source>
</reference>
<dbReference type="EMBL" id="JAFKCV010000018">
    <property type="protein sequence ID" value="MBN7827437.1"/>
    <property type="molecule type" value="Genomic_DNA"/>
</dbReference>
<keyword evidence="3" id="KW-1185">Reference proteome</keyword>
<proteinExistence type="predicted"/>
<dbReference type="InterPro" id="IPR018717">
    <property type="entry name" value="DUF2241"/>
</dbReference>
<dbReference type="PANTHER" id="PTHR39199">
    <property type="entry name" value="BLR5128 PROTEIN"/>
    <property type="match status" value="1"/>
</dbReference>
<accession>A0A939DRF3</accession>
<dbReference type="InterPro" id="IPR045865">
    <property type="entry name" value="ACT-like_dom_sf"/>
</dbReference>
<dbReference type="SUPFAM" id="SSF55021">
    <property type="entry name" value="ACT-like"/>
    <property type="match status" value="2"/>
</dbReference>
<gene>
    <name evidence="2" type="ORF">J0A66_19565</name>
</gene>